<dbReference type="InterPro" id="IPR000477">
    <property type="entry name" value="RT_dom"/>
</dbReference>
<dbReference type="GO" id="GO:0071897">
    <property type="term" value="P:DNA biosynthetic process"/>
    <property type="evidence" value="ECO:0007669"/>
    <property type="project" value="UniProtKB-ARBA"/>
</dbReference>
<accession>A0A4Y2T1G0</accession>
<dbReference type="Proteomes" id="UP000499080">
    <property type="component" value="Unassembled WGS sequence"/>
</dbReference>
<reference evidence="2 3" key="1">
    <citation type="journal article" date="2019" name="Sci. Rep.">
        <title>Orb-weaving spider Araneus ventricosus genome elucidates the spidroin gene catalogue.</title>
        <authorList>
            <person name="Kono N."/>
            <person name="Nakamura H."/>
            <person name="Ohtoshi R."/>
            <person name="Moran D.A.P."/>
            <person name="Shinohara A."/>
            <person name="Yoshida Y."/>
            <person name="Fujiwara M."/>
            <person name="Mori M."/>
            <person name="Tomita M."/>
            <person name="Arakawa K."/>
        </authorList>
    </citation>
    <scope>NUCLEOTIDE SEQUENCE [LARGE SCALE GENOMIC DNA]</scope>
</reference>
<name>A0A4Y2T1G0_ARAVE</name>
<keyword evidence="3" id="KW-1185">Reference proteome</keyword>
<evidence type="ECO:0000313" key="3">
    <source>
        <dbReference type="Proteomes" id="UP000499080"/>
    </source>
</evidence>
<dbReference type="SUPFAM" id="SSF56672">
    <property type="entry name" value="DNA/RNA polymerases"/>
    <property type="match status" value="1"/>
</dbReference>
<dbReference type="Gene3D" id="3.60.10.10">
    <property type="entry name" value="Endonuclease/exonuclease/phosphatase"/>
    <property type="match status" value="1"/>
</dbReference>
<dbReference type="Pfam" id="PF14529">
    <property type="entry name" value="Exo_endo_phos_2"/>
    <property type="match status" value="1"/>
</dbReference>
<evidence type="ECO:0000259" key="1">
    <source>
        <dbReference type="PROSITE" id="PS50878"/>
    </source>
</evidence>
<dbReference type="EMBL" id="BGPR01025493">
    <property type="protein sequence ID" value="GBN94434.1"/>
    <property type="molecule type" value="Genomic_DNA"/>
</dbReference>
<dbReference type="Pfam" id="PF00078">
    <property type="entry name" value="RVT_1"/>
    <property type="match status" value="1"/>
</dbReference>
<proteinExistence type="predicted"/>
<dbReference type="SUPFAM" id="SSF56219">
    <property type="entry name" value="DNase I-like"/>
    <property type="match status" value="1"/>
</dbReference>
<gene>
    <name evidence="2" type="ORF">AVEN_231501_1</name>
</gene>
<evidence type="ECO:0000313" key="2">
    <source>
        <dbReference type="EMBL" id="GBN94434.1"/>
    </source>
</evidence>
<protein>
    <recommendedName>
        <fullName evidence="1">Reverse transcriptase domain-containing protein</fullName>
    </recommendedName>
</protein>
<dbReference type="InterPro" id="IPR005135">
    <property type="entry name" value="Endo/exonuclease/phosphatase"/>
</dbReference>
<dbReference type="PANTHER" id="PTHR19446">
    <property type="entry name" value="REVERSE TRANSCRIPTASES"/>
    <property type="match status" value="1"/>
</dbReference>
<feature type="domain" description="Reverse transcriptase" evidence="1">
    <location>
        <begin position="744"/>
        <end position="915"/>
    </location>
</feature>
<comment type="caution">
    <text evidence="2">The sequence shown here is derived from an EMBL/GenBank/DDBJ whole genome shotgun (WGS) entry which is preliminary data.</text>
</comment>
<dbReference type="OrthoDB" id="6486140at2759"/>
<dbReference type="InterPro" id="IPR036691">
    <property type="entry name" value="Endo/exonu/phosph_ase_sf"/>
</dbReference>
<dbReference type="AlphaFoldDB" id="A0A4Y2T1G0"/>
<dbReference type="GO" id="GO:0003824">
    <property type="term" value="F:catalytic activity"/>
    <property type="evidence" value="ECO:0007669"/>
    <property type="project" value="InterPro"/>
</dbReference>
<sequence>MADTSNSVYMRCGKPVNELVMRLGALQYEEINITISNADKSKKMPQTNPFLVQDFIKNSINRHQQIDNMRYTRQGKIQFTTKDPICAVQLLSLKKFMEIDVSTDLIWENISARFLVVDIPTTTPLEELSKEIQDKNGCLVVEMRRFVKPNSGKVTSPVLITILGTTVPETIKLWFNRQRIQPFVDRPRQCNKCFVYTHGARSCDKNNICFCCGGDHIGPCQQPPKCVNCSGSHNAKSRSCPVYIQEQKLLELKCRNHITIGEARRIFRQKNANYPESVKTLPAVCNIEESINAKFESLLKTWNCRSLRNKKIWLHQPPFSTADFWIFQETFFKEDDNLSHPHKIFFRTHRSNRLGGGLLIGIPKNISGRVIYSIENDPNQEVLAVEIHSKNLNFIIINIYAPHGFNIASIKHFLDSLSIPTFIFGDFNLHHPLWGGSSQSSLSESFVDWLNNSDFSMLNTSAPTHISNPHTSSIIDLTLCSASIYNEVDCYVFDCTFESDHTPIVISWSKFQTTTRSIKTINWKPIITKSIEIFNATSQPNIDLITDHISRTISAHTSNKILVDKDYPPWWNAACHNFSHLKKLAWNKARRSIATTEWFKYKKYRSKFKFHFKKAKENYWDSISQISRNPLMFFKILNKLSSHTNPNVKNHEIIFHNNRYVTNPITQSNLFANHFSSYSHEVQPIPLDYSPENEFLNRNIEFWELKRAISKTKNSTPGADNIPSIWFKNLDDASLLKILGMLQQQLDFSALPKVWKHTIIIPIPKPNKDKTKLTSYRPIALTSVFCKIFERILAHRITHFLTSQKKLNPNQHGFLPFRDNHTAIYKIYSAISEARKNKKFFVAVSLDIKSAYDSVHVDDLILKCLQLGISGKATKWMHHFLQERSFQIKWRNFLSNTKLVLKAYQKDPCFHLFFM</sequence>
<dbReference type="PROSITE" id="PS50878">
    <property type="entry name" value="RT_POL"/>
    <property type="match status" value="1"/>
</dbReference>
<organism evidence="2 3">
    <name type="scientific">Araneus ventricosus</name>
    <name type="common">Orbweaver spider</name>
    <name type="synonym">Epeira ventricosa</name>
    <dbReference type="NCBI Taxonomy" id="182803"/>
    <lineage>
        <taxon>Eukaryota</taxon>
        <taxon>Metazoa</taxon>
        <taxon>Ecdysozoa</taxon>
        <taxon>Arthropoda</taxon>
        <taxon>Chelicerata</taxon>
        <taxon>Arachnida</taxon>
        <taxon>Araneae</taxon>
        <taxon>Araneomorphae</taxon>
        <taxon>Entelegynae</taxon>
        <taxon>Araneoidea</taxon>
        <taxon>Araneidae</taxon>
        <taxon>Araneus</taxon>
    </lineage>
</organism>
<dbReference type="InterPro" id="IPR043502">
    <property type="entry name" value="DNA/RNA_pol_sf"/>
</dbReference>